<dbReference type="RefSeq" id="WP_272428193.1">
    <property type="nucleotide sequence ID" value="NZ_JAGTJJ010000089.1"/>
</dbReference>
<keyword evidence="2" id="KW-1185">Reference proteome</keyword>
<dbReference type="EMBL" id="JAGTJJ010000089">
    <property type="protein sequence ID" value="MDC3988934.1"/>
    <property type="molecule type" value="Genomic_DNA"/>
</dbReference>
<evidence type="ECO:0000313" key="2">
    <source>
        <dbReference type="Proteomes" id="UP001151081"/>
    </source>
</evidence>
<protein>
    <submittedName>
        <fullName evidence="1">Uncharacterized protein</fullName>
    </submittedName>
</protein>
<dbReference type="Proteomes" id="UP001151081">
    <property type="component" value="Unassembled WGS sequence"/>
</dbReference>
<reference evidence="1 2" key="1">
    <citation type="submission" date="2021-04" db="EMBL/GenBank/DDBJ databases">
        <title>Genome analysis of Polyangium sp.</title>
        <authorList>
            <person name="Li Y."/>
            <person name="Wang J."/>
        </authorList>
    </citation>
    <scope>NUCLEOTIDE SEQUENCE [LARGE SCALE GENOMIC DNA]</scope>
    <source>
        <strain evidence="1 2">SDU14</strain>
    </source>
</reference>
<accession>A0A9X3XEK6</accession>
<proteinExistence type="predicted"/>
<gene>
    <name evidence="1" type="ORF">KEG57_51180</name>
</gene>
<sequence>MHQGRAPGTRVVHDHDLRHARRGMESSAPRHLELSSKDRDLLAAVWERAGRPSLRMDPVDVEGASEALRTAVPDLILAILIAEGRTPGDLVRLTQSIVSFYEASDRGDWRRATKFDHIAFAELSSRDASEPIFGCFARTKSPAKLKLVAWDLRRPRQGGEPLADLGAYLKRREEAAGQGARAPIGDSSAFRPVVERVAPPPQDVALVHHAKFGEGKVIEQLGDGKLRIDFGTNGIRVLAASFVTGKP</sequence>
<dbReference type="AlphaFoldDB" id="A0A9X3XEK6"/>
<organism evidence="1 2">
    <name type="scientific">Polyangium jinanense</name>
    <dbReference type="NCBI Taxonomy" id="2829994"/>
    <lineage>
        <taxon>Bacteria</taxon>
        <taxon>Pseudomonadati</taxon>
        <taxon>Myxococcota</taxon>
        <taxon>Polyangia</taxon>
        <taxon>Polyangiales</taxon>
        <taxon>Polyangiaceae</taxon>
        <taxon>Polyangium</taxon>
    </lineage>
</organism>
<comment type="caution">
    <text evidence="1">The sequence shown here is derived from an EMBL/GenBank/DDBJ whole genome shotgun (WGS) entry which is preliminary data.</text>
</comment>
<name>A0A9X3XEK6_9BACT</name>
<evidence type="ECO:0000313" key="1">
    <source>
        <dbReference type="EMBL" id="MDC3988934.1"/>
    </source>
</evidence>